<name>A0A6S6QZV6_9FIRM</name>
<dbReference type="Proteomes" id="UP000515561">
    <property type="component" value="Chromosome"/>
</dbReference>
<accession>A0A6S6QZV6</accession>
<keyword evidence="2" id="KW-1185">Reference proteome</keyword>
<protein>
    <submittedName>
        <fullName evidence="1">Uncharacterized protein</fullName>
    </submittedName>
</protein>
<evidence type="ECO:0000313" key="2">
    <source>
        <dbReference type="Proteomes" id="UP000515561"/>
    </source>
</evidence>
<reference evidence="1 2" key="1">
    <citation type="journal article" date="2016" name="Int. J. Syst. Evol. Microbiol.">
        <title>Descriptions of Anaerotaenia torta gen. nov., sp. nov. and Anaerocolumna cellulosilytica gen. nov., sp. nov. isolated from a methanogenic reactor of cattle waste.</title>
        <authorList>
            <person name="Uek A."/>
            <person name="Ohtaki Y."/>
            <person name="Kaku N."/>
            <person name="Ueki K."/>
        </authorList>
    </citation>
    <scope>NUCLEOTIDE SEQUENCE [LARGE SCALE GENOMIC DNA]</scope>
    <source>
        <strain evidence="1 2">SN021</strain>
    </source>
</reference>
<organism evidence="1 2">
    <name type="scientific">Anaerocolumna cellulosilytica</name>
    <dbReference type="NCBI Taxonomy" id="433286"/>
    <lineage>
        <taxon>Bacteria</taxon>
        <taxon>Bacillati</taxon>
        <taxon>Bacillota</taxon>
        <taxon>Clostridia</taxon>
        <taxon>Lachnospirales</taxon>
        <taxon>Lachnospiraceae</taxon>
        <taxon>Anaerocolumna</taxon>
    </lineage>
</organism>
<evidence type="ECO:0000313" key="1">
    <source>
        <dbReference type="EMBL" id="BCJ92822.1"/>
    </source>
</evidence>
<sequence length="92" mass="10678">MCFTVAIGKKHVTNTLLKESSIHAVLQFSNSYQRDKKRIFTTPKNPVFSGFSSFYGSTKMVKNQPVIHTQYTCNTQENMIFYFTKSYNACFR</sequence>
<dbReference type="AlphaFoldDB" id="A0A6S6QZV6"/>
<dbReference type="KEGG" id="acel:acsn021_03910"/>
<gene>
    <name evidence="1" type="ORF">acsn021_03910</name>
</gene>
<proteinExistence type="predicted"/>
<dbReference type="EMBL" id="AP023367">
    <property type="protein sequence ID" value="BCJ92822.1"/>
    <property type="molecule type" value="Genomic_DNA"/>
</dbReference>